<dbReference type="EMBL" id="JABXXP010000753">
    <property type="protein sequence ID" value="NVN13140.1"/>
    <property type="molecule type" value="Genomic_DNA"/>
</dbReference>
<name>A0A7Y7J0H0_9PROT</name>
<comment type="caution">
    <text evidence="2">The sequence shown here is derived from an EMBL/GenBank/DDBJ whole genome shotgun (WGS) entry which is preliminary data.</text>
</comment>
<sequence>CERAFAIGTGAETRFAIGATLDPAGGRVTLDCAVVRLADHADPREREAVLRHRGLTIVVSARRRPYHMIADFRRLGLDLATIRILVVKSGYLSPELAPLARPALMALSDGVVNQDVAHLTRLRTHRPTFPFDTEFDWTPMPRGQAARRA</sequence>
<feature type="domain" description="Microcystin LR degradation protein MlrC C-terminal" evidence="1">
    <location>
        <begin position="2"/>
        <end position="120"/>
    </location>
</feature>
<evidence type="ECO:0000259" key="1">
    <source>
        <dbReference type="Pfam" id="PF07171"/>
    </source>
</evidence>
<dbReference type="Proteomes" id="UP000534870">
    <property type="component" value="Unassembled WGS sequence"/>
</dbReference>
<feature type="non-terminal residue" evidence="2">
    <location>
        <position position="1"/>
    </location>
</feature>
<protein>
    <submittedName>
        <fullName evidence="2">MlrC C-terminal domain-containing protein</fullName>
    </submittedName>
</protein>
<proteinExistence type="predicted"/>
<evidence type="ECO:0000313" key="3">
    <source>
        <dbReference type="Proteomes" id="UP000534870"/>
    </source>
</evidence>
<gene>
    <name evidence="2" type="ORF">HUK84_18715</name>
</gene>
<evidence type="ECO:0000313" key="2">
    <source>
        <dbReference type="EMBL" id="NVN13140.1"/>
    </source>
</evidence>
<dbReference type="Pfam" id="PF07171">
    <property type="entry name" value="MlrC_C"/>
    <property type="match status" value="1"/>
</dbReference>
<organism evidence="2 3">
    <name type="scientific">Nguyenibacter vanlangensis</name>
    <dbReference type="NCBI Taxonomy" id="1216886"/>
    <lineage>
        <taxon>Bacteria</taxon>
        <taxon>Pseudomonadati</taxon>
        <taxon>Pseudomonadota</taxon>
        <taxon>Alphaproteobacteria</taxon>
        <taxon>Acetobacterales</taxon>
        <taxon>Acetobacteraceae</taxon>
        <taxon>Nguyenibacter</taxon>
    </lineage>
</organism>
<dbReference type="AlphaFoldDB" id="A0A7Y7J0H0"/>
<dbReference type="InterPro" id="IPR010799">
    <property type="entry name" value="MlrC_C"/>
</dbReference>
<accession>A0A7Y7J0H0</accession>
<dbReference type="RefSeq" id="WP_176641569.1">
    <property type="nucleotide sequence ID" value="NZ_JABXXP010000753.1"/>
</dbReference>
<reference evidence="2 3" key="1">
    <citation type="submission" date="2020-06" db="EMBL/GenBank/DDBJ databases">
        <title>Description of novel acetic acid bacteria.</title>
        <authorList>
            <person name="Sombolestani A."/>
        </authorList>
    </citation>
    <scope>NUCLEOTIDE SEQUENCE [LARGE SCALE GENOMIC DNA]</scope>
    <source>
        <strain evidence="2 3">LMG 31431</strain>
    </source>
</reference>